<keyword evidence="8" id="KW-1185">Reference proteome</keyword>
<evidence type="ECO:0000259" key="6">
    <source>
        <dbReference type="SMART" id="SM00849"/>
    </source>
</evidence>
<keyword evidence="4" id="KW-0378">Hydrolase</keyword>
<evidence type="ECO:0000256" key="1">
    <source>
        <dbReference type="ARBA" id="ARBA00001947"/>
    </source>
</evidence>
<comment type="cofactor">
    <cofactor evidence="1">
        <name>Zn(2+)</name>
        <dbReference type="ChEBI" id="CHEBI:29105"/>
    </cofactor>
</comment>
<dbReference type="InterPro" id="IPR001279">
    <property type="entry name" value="Metallo-B-lactamas"/>
</dbReference>
<evidence type="ECO:0000256" key="4">
    <source>
        <dbReference type="ARBA" id="ARBA00022801"/>
    </source>
</evidence>
<proteinExistence type="inferred from homology"/>
<dbReference type="PANTHER" id="PTHR42978">
    <property type="entry name" value="QUORUM-QUENCHING LACTONASE YTNP-RELATED-RELATED"/>
    <property type="match status" value="1"/>
</dbReference>
<keyword evidence="5" id="KW-0862">Zinc</keyword>
<protein>
    <submittedName>
        <fullName evidence="7">MBL fold metallo-hydrolase</fullName>
    </submittedName>
</protein>
<dbReference type="SUPFAM" id="SSF56281">
    <property type="entry name" value="Metallo-hydrolase/oxidoreductase"/>
    <property type="match status" value="1"/>
</dbReference>
<sequence>MAKIHFFSAGYCTHPACVAVRGAGWRACQFPARVFLLEARGRFWLWDTGYANHFFDAARGVYRLYRWVTPVYFSSEQGMAAQLAAQGLRVRDLSGIILSHFHGDHIAGLKDFPAVPLIASGEGWAKIRRLRGLPALLKGFLPDLMPQDVESRLLAAEAFAVQRLPENLKPFERGWALPESGGEIVLLPLPGHAAGHLGAFVHTERGWVLLAADAAWSQRNFRANRPPAAVSRLIMDDAAAFQNTLNQLAALSPQIPVYLSHEFEQEAT</sequence>
<organism evidence="7 8">
    <name type="scientific">Eikenella glucosivorans</name>
    <dbReference type="NCBI Taxonomy" id="2766967"/>
    <lineage>
        <taxon>Bacteria</taxon>
        <taxon>Pseudomonadati</taxon>
        <taxon>Pseudomonadota</taxon>
        <taxon>Betaproteobacteria</taxon>
        <taxon>Neisseriales</taxon>
        <taxon>Neisseriaceae</taxon>
        <taxon>Eikenella</taxon>
    </lineage>
</organism>
<evidence type="ECO:0000313" key="7">
    <source>
        <dbReference type="EMBL" id="MBH5328897.1"/>
    </source>
</evidence>
<reference evidence="7 8" key="1">
    <citation type="submission" date="2020-09" db="EMBL/GenBank/DDBJ databases">
        <title>Eikenella S3660 sp. nov., isolated from a throat swab.</title>
        <authorList>
            <person name="Buhl M."/>
        </authorList>
    </citation>
    <scope>NUCLEOTIDE SEQUENCE [LARGE SCALE GENOMIC DNA]</scope>
    <source>
        <strain evidence="7 8">S3360</strain>
    </source>
</reference>
<dbReference type="RefSeq" id="WP_197902812.1">
    <property type="nucleotide sequence ID" value="NZ_JACSGR010000003.1"/>
</dbReference>
<name>A0ABS0N9C0_9NEIS</name>
<dbReference type="SMART" id="SM00849">
    <property type="entry name" value="Lactamase_B"/>
    <property type="match status" value="1"/>
</dbReference>
<dbReference type="PANTHER" id="PTHR42978:SF2">
    <property type="entry name" value="102 KBASES UNSTABLE REGION: FROM 1 TO 119443"/>
    <property type="match status" value="1"/>
</dbReference>
<dbReference type="EMBL" id="JACSGR010000003">
    <property type="protein sequence ID" value="MBH5328897.1"/>
    <property type="molecule type" value="Genomic_DNA"/>
</dbReference>
<evidence type="ECO:0000256" key="2">
    <source>
        <dbReference type="ARBA" id="ARBA00007749"/>
    </source>
</evidence>
<dbReference type="CDD" id="cd07730">
    <property type="entry name" value="metallo-hydrolase-like_MBL-fold"/>
    <property type="match status" value="1"/>
</dbReference>
<gene>
    <name evidence="7" type="ORF">H9Q10_04355</name>
</gene>
<comment type="similarity">
    <text evidence="2">Belongs to the metallo-beta-lactamase superfamily.</text>
</comment>
<dbReference type="Gene3D" id="3.60.15.10">
    <property type="entry name" value="Ribonuclease Z/Hydroxyacylglutathione hydrolase-like"/>
    <property type="match status" value="1"/>
</dbReference>
<dbReference type="Pfam" id="PF00753">
    <property type="entry name" value="Lactamase_B"/>
    <property type="match status" value="1"/>
</dbReference>
<dbReference type="InterPro" id="IPR051013">
    <property type="entry name" value="MBL_superfamily_lactonases"/>
</dbReference>
<dbReference type="Proteomes" id="UP000768471">
    <property type="component" value="Unassembled WGS sequence"/>
</dbReference>
<evidence type="ECO:0000313" key="8">
    <source>
        <dbReference type="Proteomes" id="UP000768471"/>
    </source>
</evidence>
<keyword evidence="3" id="KW-0479">Metal-binding</keyword>
<feature type="domain" description="Metallo-beta-lactamase" evidence="6">
    <location>
        <begin position="31"/>
        <end position="261"/>
    </location>
</feature>
<accession>A0ABS0N9C0</accession>
<comment type="caution">
    <text evidence="7">The sequence shown here is derived from an EMBL/GenBank/DDBJ whole genome shotgun (WGS) entry which is preliminary data.</text>
</comment>
<dbReference type="InterPro" id="IPR036866">
    <property type="entry name" value="RibonucZ/Hydroxyglut_hydro"/>
</dbReference>
<evidence type="ECO:0000256" key="3">
    <source>
        <dbReference type="ARBA" id="ARBA00022723"/>
    </source>
</evidence>
<evidence type="ECO:0000256" key="5">
    <source>
        <dbReference type="ARBA" id="ARBA00022833"/>
    </source>
</evidence>